<dbReference type="RefSeq" id="WP_092274457.1">
    <property type="nucleotide sequence ID" value="NZ_BJOE01000042.1"/>
</dbReference>
<dbReference type="STRING" id="1884381.SAMN05518846_11738"/>
<protein>
    <submittedName>
        <fullName evidence="4">Iron(III) transport system substrate-binding protein</fullName>
    </submittedName>
</protein>
<dbReference type="PROSITE" id="PS51257">
    <property type="entry name" value="PROKAR_LIPOPROTEIN"/>
    <property type="match status" value="1"/>
</dbReference>
<feature type="chain" id="PRO_5038938621" evidence="3">
    <location>
        <begin position="27"/>
        <end position="380"/>
    </location>
</feature>
<sequence length="380" mass="42767">MKKSNSKLKKWMQGMFAGSLALTVAACSGGGQEAKPADNSNAGGQGTQPAAQPAATTPAPSGEPQKLVIYTGRDKNIFEVVLPKFKEKYPNVEVETLEMGAQQILERVRAEKANPQADFWWGGTQSALSTAADEGLLEPYKPTFADKIPDLYKDSQDRWYGEMLLPEVIMYNSQALKPEEAPQDWDELLDPKYKDKIVIRNVLPSGTMRTIYSAMIYRQGADTPEKGYDWLTKLDANTKEYTQDPTNLYLKLDRQEGVISLWNLQDVLLQSKKNNHPYDFIYPKSGAPILVDGIALVKGAKNMEAAKNFMEFLMSPEIASTLAKERFQFPARTDISKDDLPDFMKNLELKPLELDWAVMAAKEKEWMQHWDENIKGKGKK</sequence>
<dbReference type="InterPro" id="IPR026045">
    <property type="entry name" value="Ferric-bd"/>
</dbReference>
<keyword evidence="1 3" id="KW-0732">Signal</keyword>
<keyword evidence="5" id="KW-1185">Reference proteome</keyword>
<feature type="signal peptide" evidence="3">
    <location>
        <begin position="1"/>
        <end position="26"/>
    </location>
</feature>
<dbReference type="PANTHER" id="PTHR30006">
    <property type="entry name" value="THIAMINE-BINDING PERIPLASMIC PROTEIN-RELATED"/>
    <property type="match status" value="1"/>
</dbReference>
<dbReference type="Pfam" id="PF13343">
    <property type="entry name" value="SBP_bac_6"/>
    <property type="match status" value="1"/>
</dbReference>
<accession>A0A1I4BA86</accession>
<dbReference type="AlphaFoldDB" id="A0A1I4BA86"/>
<dbReference type="GeneID" id="301132625"/>
<proteinExistence type="predicted"/>
<organism evidence="4 5">
    <name type="scientific">Brevibacillus centrosporus</name>
    <dbReference type="NCBI Taxonomy" id="54910"/>
    <lineage>
        <taxon>Bacteria</taxon>
        <taxon>Bacillati</taxon>
        <taxon>Bacillota</taxon>
        <taxon>Bacilli</taxon>
        <taxon>Bacillales</taxon>
        <taxon>Paenibacillaceae</taxon>
        <taxon>Brevibacillus</taxon>
    </lineage>
</organism>
<dbReference type="Proteomes" id="UP000198915">
    <property type="component" value="Unassembled WGS sequence"/>
</dbReference>
<gene>
    <name evidence="4" type="ORF">SAMN05518846_11738</name>
</gene>
<feature type="compositionally biased region" description="Low complexity" evidence="2">
    <location>
        <begin position="47"/>
        <end position="60"/>
    </location>
</feature>
<feature type="region of interest" description="Disordered" evidence="2">
    <location>
        <begin position="29"/>
        <end position="66"/>
    </location>
</feature>
<evidence type="ECO:0000313" key="4">
    <source>
        <dbReference type="EMBL" id="SFK65714.1"/>
    </source>
</evidence>
<dbReference type="EMBL" id="FORT01000017">
    <property type="protein sequence ID" value="SFK65714.1"/>
    <property type="molecule type" value="Genomic_DNA"/>
</dbReference>
<evidence type="ECO:0000256" key="1">
    <source>
        <dbReference type="ARBA" id="ARBA00022729"/>
    </source>
</evidence>
<dbReference type="Gene3D" id="3.40.190.10">
    <property type="entry name" value="Periplasmic binding protein-like II"/>
    <property type="match status" value="2"/>
</dbReference>
<evidence type="ECO:0000256" key="2">
    <source>
        <dbReference type="SAM" id="MobiDB-lite"/>
    </source>
</evidence>
<reference evidence="5" key="1">
    <citation type="submission" date="2016-10" db="EMBL/GenBank/DDBJ databases">
        <authorList>
            <person name="Varghese N."/>
            <person name="Submissions S."/>
        </authorList>
    </citation>
    <scope>NUCLEOTIDE SEQUENCE [LARGE SCALE GENOMIC DNA]</scope>
    <source>
        <strain evidence="5">OK042</strain>
    </source>
</reference>
<name>A0A1I4BA86_9BACL</name>
<dbReference type="SUPFAM" id="SSF53850">
    <property type="entry name" value="Periplasmic binding protein-like II"/>
    <property type="match status" value="1"/>
</dbReference>
<evidence type="ECO:0000313" key="5">
    <source>
        <dbReference type="Proteomes" id="UP000198915"/>
    </source>
</evidence>
<dbReference type="PIRSF" id="PIRSF002825">
    <property type="entry name" value="CfbpA"/>
    <property type="match status" value="1"/>
</dbReference>
<evidence type="ECO:0000256" key="3">
    <source>
        <dbReference type="SAM" id="SignalP"/>
    </source>
</evidence>